<organism evidence="1 2">
    <name type="scientific">Caulobacter vibrioides</name>
    <name type="common">Caulobacter crescentus</name>
    <dbReference type="NCBI Taxonomy" id="155892"/>
    <lineage>
        <taxon>Bacteria</taxon>
        <taxon>Pseudomonadati</taxon>
        <taxon>Pseudomonadota</taxon>
        <taxon>Alphaproteobacteria</taxon>
        <taxon>Caulobacterales</taxon>
        <taxon>Caulobacteraceae</taxon>
        <taxon>Caulobacter</taxon>
    </lineage>
</organism>
<sequence>MRKRPFSVEQMRRHQDLDPAIRWRRLVTMCRQLGAAAEIETRGAQPDPSGVARWSLIDFANEISLARRTPFALQTPEGARAAAMLIFAAKAFRDASPRGRRSFARPLIAVADLVDDLMGDARP</sequence>
<dbReference type="Proteomes" id="UP000217311">
    <property type="component" value="Chromosome"/>
</dbReference>
<evidence type="ECO:0000313" key="1">
    <source>
        <dbReference type="EMBL" id="ATC34091.1"/>
    </source>
</evidence>
<dbReference type="RefSeq" id="WP_096053441.1">
    <property type="nucleotide sequence ID" value="NZ_CP023315.3"/>
</dbReference>
<dbReference type="AlphaFoldDB" id="A0A290MQ04"/>
<proteinExistence type="predicted"/>
<name>A0A290MQ04_CAUVI</name>
<dbReference type="EMBL" id="CP023315">
    <property type="protein sequence ID" value="ATC34091.1"/>
    <property type="molecule type" value="Genomic_DNA"/>
</dbReference>
<accession>A0A290MQ04</accession>
<evidence type="ECO:0000313" key="2">
    <source>
        <dbReference type="Proteomes" id="UP000217311"/>
    </source>
</evidence>
<gene>
    <name evidence="1" type="ORF">CA606_18120</name>
</gene>
<protein>
    <submittedName>
        <fullName evidence="1">Uncharacterized protein</fullName>
    </submittedName>
</protein>
<reference evidence="2" key="1">
    <citation type="submission" date="2017-09" db="EMBL/GenBank/DDBJ databases">
        <title>Genome evolution observed in wild isolates of Caulobacter crescentus.</title>
        <authorList>
            <person name="Ely B."/>
            <person name="Wilson K."/>
            <person name="Scott D."/>
        </authorList>
    </citation>
    <scope>NUCLEOTIDE SEQUENCE [LARGE SCALE GENOMIC DNA]</scope>
    <source>
        <strain evidence="2">CB13b1a</strain>
    </source>
</reference>